<dbReference type="Gene3D" id="3.40.30.10">
    <property type="entry name" value="Glutaredoxin"/>
    <property type="match status" value="1"/>
</dbReference>
<organism evidence="1 2">
    <name type="scientific">Enterococcus gallinarum</name>
    <dbReference type="NCBI Taxonomy" id="1353"/>
    <lineage>
        <taxon>Bacteria</taxon>
        <taxon>Bacillati</taxon>
        <taxon>Bacillota</taxon>
        <taxon>Bacilli</taxon>
        <taxon>Lactobacillales</taxon>
        <taxon>Enterococcaceae</taxon>
        <taxon>Enterococcus</taxon>
    </lineage>
</organism>
<accession>A0ABD4ZSS3</accession>
<sequence length="92" mass="11196">MTVHAVVYTKPNCVKCRMTEEKLRESMRVKTEHLFTGKNDDWSDKKLEKFRQQGYMSFPVVRIYDDETGERLDDWSDFRIDRITKWKKETEN</sequence>
<reference evidence="1 2" key="1">
    <citation type="submission" date="2023-06" db="EMBL/GenBank/DDBJ databases">
        <title>Acute promotion of culturable opportunistic pathogens and persistent increase of antibiotic resistance following antibiotic exposure in mouse gut microbiota.</title>
        <authorList>
            <person name="Li L."/>
            <person name="Wang B."/>
            <person name="Sun Y."/>
            <person name="Wang M."/>
            <person name="Xu H."/>
        </authorList>
    </citation>
    <scope>NUCLEOTIDE SEQUENCE [LARGE SCALE GENOMIC DNA]</scope>
    <source>
        <strain evidence="1 2">CRI2_2</strain>
    </source>
</reference>
<protein>
    <recommendedName>
        <fullName evidence="3">NrdH-redoxin</fullName>
    </recommendedName>
</protein>
<dbReference type="Proteomes" id="UP001241571">
    <property type="component" value="Unassembled WGS sequence"/>
</dbReference>
<dbReference type="AlphaFoldDB" id="A0ABD4ZSS3"/>
<comment type="caution">
    <text evidence="1">The sequence shown here is derived from an EMBL/GenBank/DDBJ whole genome shotgun (WGS) entry which is preliminary data.</text>
</comment>
<gene>
    <name evidence="1" type="ORF">QRX88_08520</name>
</gene>
<proteinExistence type="predicted"/>
<evidence type="ECO:0000313" key="1">
    <source>
        <dbReference type="EMBL" id="MDL4935755.1"/>
    </source>
</evidence>
<dbReference type="RefSeq" id="WP_185939668.1">
    <property type="nucleotide sequence ID" value="NZ_BSYC01000005.1"/>
</dbReference>
<dbReference type="SUPFAM" id="SSF52833">
    <property type="entry name" value="Thioredoxin-like"/>
    <property type="match status" value="1"/>
</dbReference>
<dbReference type="InterPro" id="IPR036249">
    <property type="entry name" value="Thioredoxin-like_sf"/>
</dbReference>
<dbReference type="EMBL" id="JASUBT010000005">
    <property type="protein sequence ID" value="MDL4935755.1"/>
    <property type="molecule type" value="Genomic_DNA"/>
</dbReference>
<name>A0ABD4ZSS3_ENTGA</name>
<evidence type="ECO:0000313" key="2">
    <source>
        <dbReference type="Proteomes" id="UP001241571"/>
    </source>
</evidence>
<evidence type="ECO:0008006" key="3">
    <source>
        <dbReference type="Google" id="ProtNLM"/>
    </source>
</evidence>